<evidence type="ECO:0000313" key="3">
    <source>
        <dbReference type="Proteomes" id="UP000481288"/>
    </source>
</evidence>
<dbReference type="AlphaFoldDB" id="A0A7D8YW75"/>
<dbReference type="EMBL" id="QGMG01000142">
    <property type="protein sequence ID" value="TVY56675.1"/>
    <property type="molecule type" value="Genomic_DNA"/>
</dbReference>
<reference evidence="2 3" key="1">
    <citation type="submission" date="2018-05" db="EMBL/GenBank/DDBJ databases">
        <title>Whole genome sequencing for identification of molecular markers to develop diagnostic detection tools for the regulated plant pathogen Lachnellula willkommii.</title>
        <authorList>
            <person name="Giroux E."/>
            <person name="Bilodeau G."/>
        </authorList>
    </citation>
    <scope>NUCLEOTIDE SEQUENCE [LARGE SCALE GENOMIC DNA]</scope>
    <source>
        <strain evidence="2 3">CBS 625.97</strain>
    </source>
</reference>
<dbReference type="OrthoDB" id="3551700at2759"/>
<sequence length="170" mass="19094">MAMKKGILLEQSQHNGHKFALHDASRKAFIPTKSPQPTTNNQENPSSTMCYHKRIVYTCGHFGWADEVRPCDTQKGFLNGSQKSECEVMYSHPLQTIRVQANCKDCAAKQKKTDTTMSSVKDKLRALTESVARLQKTEEKEAEAEDEPELDLDAEAEAETLAFLHIPRAV</sequence>
<evidence type="ECO:0000256" key="1">
    <source>
        <dbReference type="SAM" id="Coils"/>
    </source>
</evidence>
<comment type="caution">
    <text evidence="2">The sequence shown here is derived from an EMBL/GenBank/DDBJ whole genome shotgun (WGS) entry which is preliminary data.</text>
</comment>
<accession>A0A7D8YW75</accession>
<feature type="coiled-coil region" evidence="1">
    <location>
        <begin position="117"/>
        <end position="147"/>
    </location>
</feature>
<dbReference type="Proteomes" id="UP000481288">
    <property type="component" value="Unassembled WGS sequence"/>
</dbReference>
<gene>
    <name evidence="2" type="ORF">LCER1_G002444</name>
</gene>
<keyword evidence="1" id="KW-0175">Coiled coil</keyword>
<organism evidence="2 3">
    <name type="scientific">Lachnellula cervina</name>
    <dbReference type="NCBI Taxonomy" id="1316786"/>
    <lineage>
        <taxon>Eukaryota</taxon>
        <taxon>Fungi</taxon>
        <taxon>Dikarya</taxon>
        <taxon>Ascomycota</taxon>
        <taxon>Pezizomycotina</taxon>
        <taxon>Leotiomycetes</taxon>
        <taxon>Helotiales</taxon>
        <taxon>Lachnaceae</taxon>
        <taxon>Lachnellula</taxon>
    </lineage>
</organism>
<keyword evidence="3" id="KW-1185">Reference proteome</keyword>
<name>A0A7D8YW75_9HELO</name>
<proteinExistence type="predicted"/>
<protein>
    <submittedName>
        <fullName evidence="2">Uncharacterized protein</fullName>
    </submittedName>
</protein>
<evidence type="ECO:0000313" key="2">
    <source>
        <dbReference type="EMBL" id="TVY56675.1"/>
    </source>
</evidence>